<organism evidence="2 3">
    <name type="scientific">Photobacterium aphoticum</name>
    <dbReference type="NCBI Taxonomy" id="754436"/>
    <lineage>
        <taxon>Bacteria</taxon>
        <taxon>Pseudomonadati</taxon>
        <taxon>Pseudomonadota</taxon>
        <taxon>Gammaproteobacteria</taxon>
        <taxon>Vibrionales</taxon>
        <taxon>Vibrionaceae</taxon>
        <taxon>Photobacterium</taxon>
    </lineage>
</organism>
<evidence type="ECO:0000313" key="2">
    <source>
        <dbReference type="EMBL" id="GAL05497.1"/>
    </source>
</evidence>
<dbReference type="STRING" id="754436.JCM19237_587"/>
<feature type="zinc finger region" description="dksA C4-type" evidence="1">
    <location>
        <begin position="96"/>
        <end position="120"/>
    </location>
</feature>
<evidence type="ECO:0000313" key="3">
    <source>
        <dbReference type="Proteomes" id="UP000029227"/>
    </source>
</evidence>
<dbReference type="Gene3D" id="1.20.120.910">
    <property type="entry name" value="DksA, coiled-coil domain"/>
    <property type="match status" value="1"/>
</dbReference>
<reference evidence="2 3" key="1">
    <citation type="journal article" date="2014" name="Genome Announc.">
        <title>Draft Genome Sequences of Two Vibrionaceae Species, Vibrio ponticus C121 and Photobacterium aphoticum C119, Isolated as Coral Reef Microbiota.</title>
        <authorList>
            <person name="Al-saari N."/>
            <person name="Meirelles P.M."/>
            <person name="Mino S."/>
            <person name="Suda W."/>
            <person name="Oshima K."/>
            <person name="Hattori M."/>
            <person name="Ohkuma M."/>
            <person name="Thompson F.L."/>
            <person name="Gomez-Gil B."/>
            <person name="Sawabe T."/>
            <person name="Sawabe T."/>
        </authorList>
    </citation>
    <scope>NUCLEOTIDE SEQUENCE [LARGE SCALE GENOMIC DNA]</scope>
    <source>
        <strain evidence="2 3">JCM 19237</strain>
    </source>
</reference>
<dbReference type="AlphaFoldDB" id="A0A090RD65"/>
<protein>
    <submittedName>
        <fullName evidence="2">Hypothetical dksA-type zinc finger protein</fullName>
    </submittedName>
</protein>
<dbReference type="EMBL" id="BBMN01000007">
    <property type="protein sequence ID" value="GAL05497.1"/>
    <property type="molecule type" value="Genomic_DNA"/>
</dbReference>
<comment type="caution">
    <text evidence="2">The sequence shown here is derived from an EMBL/GenBank/DDBJ whole genome shotgun (WGS) entry which is preliminary data.</text>
</comment>
<dbReference type="eggNOG" id="COG1734">
    <property type="taxonomic scope" value="Bacteria"/>
</dbReference>
<evidence type="ECO:0000256" key="1">
    <source>
        <dbReference type="PROSITE-ProRule" id="PRU00510"/>
    </source>
</evidence>
<proteinExistence type="predicted"/>
<sequence length="135" mass="15208">MTDNNNDDPMTTSDIAFESLQQRLEQEHALRASELKNEMLLHTLVPSADTINTAELSELIVMAKSSFIPRLFDLAVRMEKVDAAVCSIKLGMYGLCVDCEEEIAMNDLEDDPAQPRCQDCREHSRYHHEALCAHG</sequence>
<accession>A0A090RD65</accession>
<dbReference type="PROSITE" id="PS51128">
    <property type="entry name" value="ZF_DKSA_2"/>
    <property type="match status" value="1"/>
</dbReference>
<gene>
    <name evidence="2" type="ORF">JCM19237_587</name>
</gene>
<name>A0A090RD65_9GAMM</name>
<dbReference type="Proteomes" id="UP000029227">
    <property type="component" value="Unassembled WGS sequence"/>
</dbReference>